<keyword evidence="1" id="KW-1133">Transmembrane helix</keyword>
<evidence type="ECO:0000313" key="2">
    <source>
        <dbReference type="EMBL" id="AOT24687.1"/>
    </source>
</evidence>
<dbReference type="GeneID" id="64946213"/>
<dbReference type="RefSeq" id="YP_010062418.1">
    <property type="nucleotide sequence ID" value="NC_054794.1"/>
</dbReference>
<keyword evidence="1" id="KW-0472">Membrane</keyword>
<protein>
    <submittedName>
        <fullName evidence="2">Minor tail protein</fullName>
    </submittedName>
</protein>
<gene>
    <name evidence="2" type="primary">31</name>
    <name evidence="2" type="ORF">PBI_STASIA_31</name>
</gene>
<reference evidence="2 3" key="1">
    <citation type="submission" date="2016-07" db="EMBL/GenBank/DDBJ databases">
        <authorList>
            <person name="Pillay S."/>
            <person name="Muniram S."/>
            <person name="Rampersadh K."/>
            <person name="Moraka N.O."/>
            <person name="Mfene A."/>
            <person name="Sigauque P.S."/>
            <person name="Komo N."/>
            <person name="Mazeka N.P."/>
            <person name="Garlena R.A."/>
            <person name="Russell D.A."/>
            <person name="Bowman C.A."/>
            <person name="Rubin E."/>
            <person name="Larsen M.H."/>
            <person name="Guerrero C.A."/>
            <person name="Jacobs-Sera D."/>
            <person name="Hatfull G.F."/>
        </authorList>
    </citation>
    <scope>NUCLEOTIDE SEQUENCE [LARGE SCALE GENOMIC DNA]</scope>
</reference>
<dbReference type="KEGG" id="vg:64946213"/>
<organism evidence="2 3">
    <name type="scientific">Mycobacterium phage Stasia</name>
    <dbReference type="NCBI Taxonomy" id="1897548"/>
    <lineage>
        <taxon>Viruses</taxon>
        <taxon>Duplodnaviria</taxon>
        <taxon>Heunggongvirae</taxon>
        <taxon>Uroviricota</taxon>
        <taxon>Caudoviricetes</taxon>
        <taxon>Backyardiganvirus</taxon>
        <taxon>Backyardiganvirus stasia</taxon>
    </lineage>
</organism>
<dbReference type="EMBL" id="KX641260">
    <property type="protein sequence ID" value="AOT24687.1"/>
    <property type="molecule type" value="Genomic_DNA"/>
</dbReference>
<accession>A0A1D8EUE8</accession>
<feature type="transmembrane region" description="Helical" evidence="1">
    <location>
        <begin position="12"/>
        <end position="31"/>
    </location>
</feature>
<dbReference type="Proteomes" id="UP000221167">
    <property type="component" value="Segment"/>
</dbReference>
<name>A0A1D8EUE8_9CAUD</name>
<keyword evidence="1" id="KW-0812">Transmembrane</keyword>
<evidence type="ECO:0000256" key="1">
    <source>
        <dbReference type="SAM" id="Phobius"/>
    </source>
</evidence>
<keyword evidence="3" id="KW-1185">Reference proteome</keyword>
<proteinExistence type="predicted"/>
<sequence>MSTEIFQHLPQNWVGLVAVTMFLLYVAAQLVEKFERIAKFLPGGTWWHERQKNKRNRRTEWVTEDNEVIRALQEQISSIAGDLASVRETVRAFRAWSTYDARWHHKVDVTNAKSETCLLPAHLDYFAFEELWLEDPVEAQRLPV</sequence>
<evidence type="ECO:0000313" key="3">
    <source>
        <dbReference type="Proteomes" id="UP000221167"/>
    </source>
</evidence>